<dbReference type="Proteomes" id="UP001195660">
    <property type="component" value="Unassembled WGS sequence"/>
</dbReference>
<keyword evidence="2" id="KW-1185">Reference proteome</keyword>
<reference evidence="1 2" key="1">
    <citation type="submission" date="2019-11" db="EMBL/GenBank/DDBJ databases">
        <title>Novel Deefgea species.</title>
        <authorList>
            <person name="Han J.-H."/>
        </authorList>
    </citation>
    <scope>NUCLEOTIDE SEQUENCE [LARGE SCALE GENOMIC DNA]</scope>
    <source>
        <strain evidence="1 2">LMG 24817</strain>
    </source>
</reference>
<name>A0ABS2C7P3_9NEIS</name>
<accession>A0ABS2C7P3</accession>
<dbReference type="InterPro" id="IPR044691">
    <property type="entry name" value="DCC1_Trx"/>
</dbReference>
<organism evidence="1 2">
    <name type="scientific">Deefgea chitinilytica</name>
    <dbReference type="NCBI Taxonomy" id="570276"/>
    <lineage>
        <taxon>Bacteria</taxon>
        <taxon>Pseudomonadati</taxon>
        <taxon>Pseudomonadota</taxon>
        <taxon>Betaproteobacteria</taxon>
        <taxon>Neisseriales</taxon>
        <taxon>Chitinibacteraceae</taxon>
        <taxon>Deefgea</taxon>
    </lineage>
</organism>
<dbReference type="InterPro" id="IPR007263">
    <property type="entry name" value="DCC1-like"/>
</dbReference>
<dbReference type="EMBL" id="WOFE01000001">
    <property type="protein sequence ID" value="MBM5570179.1"/>
    <property type="molecule type" value="Genomic_DNA"/>
</dbReference>
<gene>
    <name evidence="1" type="ORF">GM173_01130</name>
</gene>
<dbReference type="PANTHER" id="PTHR34290:SF2">
    <property type="entry name" value="OS04G0668800 PROTEIN"/>
    <property type="match status" value="1"/>
</dbReference>
<evidence type="ECO:0000313" key="1">
    <source>
        <dbReference type="EMBL" id="MBM5570179.1"/>
    </source>
</evidence>
<dbReference type="Pfam" id="PF04134">
    <property type="entry name" value="DCC1-like"/>
    <property type="match status" value="1"/>
</dbReference>
<comment type="caution">
    <text evidence="1">The sequence shown here is derived from an EMBL/GenBank/DDBJ whole genome shotgun (WGS) entry which is preliminary data.</text>
</comment>
<proteinExistence type="predicted"/>
<dbReference type="RefSeq" id="WP_203569493.1">
    <property type="nucleotide sequence ID" value="NZ_WOFE01000001.1"/>
</dbReference>
<evidence type="ECO:0000313" key="2">
    <source>
        <dbReference type="Proteomes" id="UP001195660"/>
    </source>
</evidence>
<dbReference type="PANTHER" id="PTHR34290">
    <property type="entry name" value="SI:CH73-390P7.2"/>
    <property type="match status" value="1"/>
</dbReference>
<protein>
    <submittedName>
        <fullName evidence="1">DUF393 domain-containing protein</fullName>
    </submittedName>
</protein>
<sequence length="131" mass="15349">MPHYEIFYDDACPMCRFEVLRLLRKDVNRHFTAIDISHPQFAASQYGEGLEMNKMQQLLHVRRDDGVMLIGVDTIAALYRSIGSRWWTGPLTWRLTRPTVARLYAWVARHRYRISALLGFAPRCHDGICRL</sequence>